<keyword evidence="2" id="KW-0614">Plasmid</keyword>
<proteinExistence type="predicted"/>
<dbReference type="Proteomes" id="UP000239340">
    <property type="component" value="Plasmid pSfreNXT3a"/>
</dbReference>
<geneLocation type="plasmid" evidence="3">
    <name>psfrenxt3a</name>
</geneLocation>
<evidence type="ECO:0000313" key="3">
    <source>
        <dbReference type="Proteomes" id="UP000239340"/>
    </source>
</evidence>
<accession>A0A2L0HAI6</accession>
<name>A0A2L0HAI6_RHIFR</name>
<feature type="transmembrane region" description="Helical" evidence="1">
    <location>
        <begin position="111"/>
        <end position="130"/>
    </location>
</feature>
<dbReference type="AlphaFoldDB" id="A0A2L0HAI6"/>
<evidence type="ECO:0000256" key="1">
    <source>
        <dbReference type="SAM" id="Phobius"/>
    </source>
</evidence>
<feature type="transmembrane region" description="Helical" evidence="1">
    <location>
        <begin position="40"/>
        <end position="58"/>
    </location>
</feature>
<keyword evidence="1" id="KW-0812">Transmembrane</keyword>
<organism evidence="2 3">
    <name type="scientific">Rhizobium fredii</name>
    <name type="common">Sinorhizobium fredii</name>
    <dbReference type="NCBI Taxonomy" id="380"/>
    <lineage>
        <taxon>Bacteria</taxon>
        <taxon>Pseudomonadati</taxon>
        <taxon>Pseudomonadota</taxon>
        <taxon>Alphaproteobacteria</taxon>
        <taxon>Hyphomicrobiales</taxon>
        <taxon>Rhizobiaceae</taxon>
        <taxon>Sinorhizobium/Ensifer group</taxon>
        <taxon>Sinorhizobium</taxon>
    </lineage>
</organism>
<feature type="transmembrane region" description="Helical" evidence="1">
    <location>
        <begin position="12"/>
        <end position="34"/>
    </location>
</feature>
<sequence length="138" mass="16058">MEKPLKEFNVRKYAILAWFAFIFMSLMIQVIGFLPNRGTVLVIHLLYVFYLIFTLILSKSSRSNTILLLLPVAKERLAGLRRFLILCLTISVLSILYALNTADQEYGIAMYIFYVAFTSLLSYDMLTFIVKFEREGRH</sequence>
<feature type="transmembrane region" description="Helical" evidence="1">
    <location>
        <begin position="79"/>
        <end position="99"/>
    </location>
</feature>
<keyword evidence="1" id="KW-1133">Transmembrane helix</keyword>
<evidence type="ECO:0000313" key="2">
    <source>
        <dbReference type="EMBL" id="AUX78427.1"/>
    </source>
</evidence>
<protein>
    <recommendedName>
        <fullName evidence="4">Transmembrane protein</fullName>
    </recommendedName>
</protein>
<gene>
    <name evidence="2" type="ORF">NXT3_PA00135</name>
</gene>
<dbReference type="EMBL" id="CP024308">
    <property type="protein sequence ID" value="AUX78427.1"/>
    <property type="molecule type" value="Genomic_DNA"/>
</dbReference>
<reference evidence="2 3" key="1">
    <citation type="submission" date="2017-10" db="EMBL/GenBank/DDBJ databases">
        <title>Analysis of the genome sequences of Rhizobium populations associated to common bean (phaseolus vulgaris).</title>
        <authorList>
            <person name="Bustos P."/>
            <person name="Santamaria R.I."/>
            <person name="Miranda-Sanchez F."/>
            <person name="Perez-Carrascal O."/>
            <person name="Juarez S."/>
            <person name="Lozano L."/>
            <person name="Martinez-Flores I."/>
            <person name="Vinuesa P."/>
            <person name="Martinez-Romero E."/>
            <person name="Cevallos M.A."/>
            <person name="Romero D."/>
            <person name="Davila G."/>
            <person name="Gonzalez V."/>
        </authorList>
    </citation>
    <scope>NUCLEOTIDE SEQUENCE [LARGE SCALE GENOMIC DNA]</scope>
    <source>
        <strain evidence="2 3">NXT3</strain>
        <plasmid evidence="3">Plasmid psfrenxt3a</plasmid>
    </source>
</reference>
<evidence type="ECO:0008006" key="4">
    <source>
        <dbReference type="Google" id="ProtNLM"/>
    </source>
</evidence>
<keyword evidence="1" id="KW-0472">Membrane</keyword>